<dbReference type="GO" id="GO:0043495">
    <property type="term" value="F:protein-membrane adaptor activity"/>
    <property type="evidence" value="ECO:0000318"/>
    <property type="project" value="GO_Central"/>
</dbReference>
<dbReference type="InterPro" id="IPR012919">
    <property type="entry name" value="SUN_dom"/>
</dbReference>
<feature type="region of interest" description="Disordered" evidence="5">
    <location>
        <begin position="1"/>
        <end position="32"/>
    </location>
</feature>
<keyword evidence="2 6" id="KW-0812">Transmembrane</keyword>
<comment type="subcellular location">
    <subcellularLocation>
        <location evidence="1">Membrane</location>
    </subcellularLocation>
</comment>
<dbReference type="RefSeq" id="XP_002171882.2">
    <property type="nucleotide sequence ID" value="XM_002171846.2"/>
</dbReference>
<evidence type="ECO:0000256" key="1">
    <source>
        <dbReference type="ARBA" id="ARBA00004370"/>
    </source>
</evidence>
<evidence type="ECO:0000256" key="2">
    <source>
        <dbReference type="ARBA" id="ARBA00022692"/>
    </source>
</evidence>
<dbReference type="OMA" id="YTSIYRL"/>
<dbReference type="VEuPathDB" id="FungiDB:SJAG_05196"/>
<evidence type="ECO:0000256" key="6">
    <source>
        <dbReference type="SAM" id="Phobius"/>
    </source>
</evidence>
<dbReference type="PROSITE" id="PS51469">
    <property type="entry name" value="SUN"/>
    <property type="match status" value="1"/>
</dbReference>
<gene>
    <name evidence="9" type="primary">sad1</name>
    <name evidence="8" type="ORF">SJAG_05196</name>
</gene>
<feature type="domain" description="SUN" evidence="7">
    <location>
        <begin position="483"/>
        <end position="650"/>
    </location>
</feature>
<dbReference type="InterPro" id="IPR045119">
    <property type="entry name" value="SUN1-5"/>
</dbReference>
<evidence type="ECO:0000256" key="3">
    <source>
        <dbReference type="ARBA" id="ARBA00022989"/>
    </source>
</evidence>
<sequence>MFTNTPVGGRRERQQHAGNLRGLAGQSSARIHQNTAELANQIHRARPGRLNAMPTRISVPQLRALERSPSPEHSFGLHYDTSYPEASDEEVFERIVKQSQHSSDEDHSDSEYSYSDPDNHPRNRKGSPYSDVNETSDDEHAKELNSKSPRKRNKSWIMSPSFFLVVSVFIIIISSGVGLYLQHSRSVLPFALSTDASSDILQRLSKLELEMENASDIAKYLSQSKATLEKDHNHLAQNYEVLKDRINNLFAISKALNSSTFNITEQGIDLSRRQEHLQDVMSTIQKKISSIQQSISRSVGTDPEYRESLTGSIERLQSLEKQQAELFQTVANLKREALELYSSDKNTVKGGDDGASAVSYNDGQLTVHPEFLALLSKYISAQVEEMRKSSWQELLEDSEKIVEDIAKSTLDKSFLKRDEVSQLVAQQVQSAIEQVENQCLLHEYGFEDDEALRTKLESFTRSIVQQMTLDTLARPNFALLSTGARVIRHLTTPNYQKRPSSLFPRLMSYLVDDNIIEGNRPETALQSNNEVGMCWSFAGTFGQLGVSLSQPIYINAVSIHHVHPSIALDISSAPREMELWGQRYHFKKDRGYELLTTFEYQPGDNFIQTYPISTDTSKPPFKNVVLKIKSNWMNNEFTCLYQLRVHGDIPP</sequence>
<evidence type="ECO:0000313" key="9">
    <source>
        <dbReference type="JaponicusDB" id="SJAG_05196"/>
    </source>
</evidence>
<dbReference type="Proteomes" id="UP000001744">
    <property type="component" value="Unassembled WGS sequence"/>
</dbReference>
<dbReference type="GO" id="GO:0034993">
    <property type="term" value="C:meiotic nuclear membrane microtubule tethering complex"/>
    <property type="evidence" value="ECO:0000318"/>
    <property type="project" value="GO_Central"/>
</dbReference>
<evidence type="ECO:0000256" key="4">
    <source>
        <dbReference type="ARBA" id="ARBA00023136"/>
    </source>
</evidence>
<organism evidence="8 10">
    <name type="scientific">Schizosaccharomyces japonicus (strain yFS275 / FY16936)</name>
    <name type="common">Fission yeast</name>
    <dbReference type="NCBI Taxonomy" id="402676"/>
    <lineage>
        <taxon>Eukaryota</taxon>
        <taxon>Fungi</taxon>
        <taxon>Dikarya</taxon>
        <taxon>Ascomycota</taxon>
        <taxon>Taphrinomycotina</taxon>
        <taxon>Schizosaccharomycetes</taxon>
        <taxon>Schizosaccharomycetales</taxon>
        <taxon>Schizosaccharomycetaceae</taxon>
        <taxon>Schizosaccharomyces</taxon>
    </lineage>
</organism>
<dbReference type="EMBL" id="KE651166">
    <property type="protein sequence ID" value="EEB05589.2"/>
    <property type="molecule type" value="Genomic_DNA"/>
</dbReference>
<feature type="region of interest" description="Disordered" evidence="5">
    <location>
        <begin position="95"/>
        <end position="152"/>
    </location>
</feature>
<accession>B6JW38</accession>
<feature type="region of interest" description="Disordered" evidence="5">
    <location>
        <begin position="62"/>
        <end position="81"/>
    </location>
</feature>
<dbReference type="eggNOG" id="KOG2687">
    <property type="taxonomic scope" value="Eukaryota"/>
</dbReference>
<keyword evidence="3 6" id="KW-1133">Transmembrane helix</keyword>
<keyword evidence="10" id="KW-1185">Reference proteome</keyword>
<dbReference type="GO" id="GO:0005635">
    <property type="term" value="C:nuclear envelope"/>
    <property type="evidence" value="ECO:0000318"/>
    <property type="project" value="GO_Central"/>
</dbReference>
<dbReference type="STRING" id="402676.B6JW38"/>
<dbReference type="AlphaFoldDB" id="B6JW38"/>
<evidence type="ECO:0000313" key="10">
    <source>
        <dbReference type="Proteomes" id="UP000001744"/>
    </source>
</evidence>
<name>B6JW38_SCHJY</name>
<dbReference type="JaponicusDB" id="SJAG_05196">
    <property type="gene designation" value="sad1"/>
</dbReference>
<dbReference type="Pfam" id="PF07738">
    <property type="entry name" value="Sad1_UNC"/>
    <property type="match status" value="1"/>
</dbReference>
<evidence type="ECO:0000256" key="5">
    <source>
        <dbReference type="SAM" id="MobiDB-lite"/>
    </source>
</evidence>
<dbReference type="OrthoDB" id="342281at2759"/>
<protein>
    <submittedName>
        <fullName evidence="8">Spindle pole body protein Sad1</fullName>
    </submittedName>
</protein>
<dbReference type="GeneID" id="7050648"/>
<proteinExistence type="predicted"/>
<keyword evidence="4 6" id="KW-0472">Membrane</keyword>
<evidence type="ECO:0000313" key="8">
    <source>
        <dbReference type="EMBL" id="EEB05589.2"/>
    </source>
</evidence>
<dbReference type="PANTHER" id="PTHR12911">
    <property type="entry name" value="SAD1/UNC-84-LIKE PROTEIN-RELATED"/>
    <property type="match status" value="1"/>
</dbReference>
<reference evidence="8 10" key="1">
    <citation type="journal article" date="2011" name="Science">
        <title>Comparative functional genomics of the fission yeasts.</title>
        <authorList>
            <person name="Rhind N."/>
            <person name="Chen Z."/>
            <person name="Yassour M."/>
            <person name="Thompson D.A."/>
            <person name="Haas B.J."/>
            <person name="Habib N."/>
            <person name="Wapinski I."/>
            <person name="Roy S."/>
            <person name="Lin M.F."/>
            <person name="Heiman D.I."/>
            <person name="Young S.K."/>
            <person name="Furuya K."/>
            <person name="Guo Y."/>
            <person name="Pidoux A."/>
            <person name="Chen H.M."/>
            <person name="Robbertse B."/>
            <person name="Goldberg J.M."/>
            <person name="Aoki K."/>
            <person name="Bayne E.H."/>
            <person name="Berlin A.M."/>
            <person name="Desjardins C.A."/>
            <person name="Dobbs E."/>
            <person name="Dukaj L."/>
            <person name="Fan L."/>
            <person name="FitzGerald M.G."/>
            <person name="French C."/>
            <person name="Gujja S."/>
            <person name="Hansen K."/>
            <person name="Keifenheim D."/>
            <person name="Levin J.Z."/>
            <person name="Mosher R.A."/>
            <person name="Mueller C.A."/>
            <person name="Pfiffner J."/>
            <person name="Priest M."/>
            <person name="Russ C."/>
            <person name="Smialowska A."/>
            <person name="Swoboda P."/>
            <person name="Sykes S.M."/>
            <person name="Vaughn M."/>
            <person name="Vengrova S."/>
            <person name="Yoder R."/>
            <person name="Zeng Q."/>
            <person name="Allshire R."/>
            <person name="Baulcombe D."/>
            <person name="Birren B.W."/>
            <person name="Brown W."/>
            <person name="Ekwall K."/>
            <person name="Kellis M."/>
            <person name="Leatherwood J."/>
            <person name="Levin H."/>
            <person name="Margalit H."/>
            <person name="Martienssen R."/>
            <person name="Nieduszynski C.A."/>
            <person name="Spatafora J.W."/>
            <person name="Friedman N."/>
            <person name="Dalgaard J.Z."/>
            <person name="Baumann P."/>
            <person name="Niki H."/>
            <person name="Regev A."/>
            <person name="Nusbaum C."/>
        </authorList>
    </citation>
    <scope>NUCLEOTIDE SEQUENCE [LARGE SCALE GENOMIC DNA]</scope>
    <source>
        <strain evidence="10">yFS275 / FY16936</strain>
    </source>
</reference>
<dbReference type="PANTHER" id="PTHR12911:SF8">
    <property type="entry name" value="KLAROID PROTEIN-RELATED"/>
    <property type="match status" value="1"/>
</dbReference>
<dbReference type="HOGENOM" id="CLU_421006_0_0_1"/>
<evidence type="ECO:0000259" key="7">
    <source>
        <dbReference type="PROSITE" id="PS51469"/>
    </source>
</evidence>
<dbReference type="Gene3D" id="2.60.120.260">
    <property type="entry name" value="Galactose-binding domain-like"/>
    <property type="match status" value="1"/>
</dbReference>
<feature type="transmembrane region" description="Helical" evidence="6">
    <location>
        <begin position="156"/>
        <end position="181"/>
    </location>
</feature>